<feature type="region of interest" description="Disordered" evidence="6">
    <location>
        <begin position="375"/>
        <end position="440"/>
    </location>
</feature>
<feature type="repeat" description="WD" evidence="5">
    <location>
        <begin position="529"/>
        <end position="561"/>
    </location>
</feature>
<feature type="signal peptide" evidence="7">
    <location>
        <begin position="1"/>
        <end position="18"/>
    </location>
</feature>
<evidence type="ECO:0000313" key="10">
    <source>
        <dbReference type="Proteomes" id="UP000008810"/>
    </source>
</evidence>
<dbReference type="PANTHER" id="PTHR46202">
    <property type="entry name" value="DNA EXCISION REPAIR PROTEIN ERCC-8"/>
    <property type="match status" value="1"/>
</dbReference>
<dbReference type="InterPro" id="IPR019775">
    <property type="entry name" value="WD40_repeat_CS"/>
</dbReference>
<sequence>MRRVWLWTRGLGLWPSFSLLLRRFCIFCDRCWLPGAVHLIRTQTQNFYIGSCQLSPSGSGILRSINQSGYNCPIQWKLGSAPIEPPHCPLLPHRSARQRPDRAVRCSAPLSLRPRPPPSLAVRRHRDHTRSGLSPEWMWCEEAKRRERGELSARRFQALARSRRAASLALSNRKEIATPHHGAVNSLQVDLTEGRYLLSGASDGSAAIFDVKNATEYEAGFIAKHRSILLVDRQHEHGHKFVVSKAIWYPVDTGLFVTASFDTYVKVWDTNSTQVVMDFKMPGKVYSAAMSPIATTHMLIATGSADVQVRLCDIASGAFTHTLSGHHDGIMSLEWSTSSEWILMSGGCDGAIRFWDIRRAGCFLALDQSRSQLGRRPPFLDRTIEDHKNTLGPSTSSKNYSVQQRTGNRKKQSKTLHRSQTPTRGHVQQRVHPGMSSSQNRTIAHYGAITGLKTTTDGMHLLSSGSDSRLKLWDIDSGCNTLVNFEATRLQTSKPLQLAVTEDPSLVFVPCMASIKAYNIWSGTMFQTFRGHYDDVNCCYYSSQDQELYTGSNDRQILVWSPSTPAFTEMEDDEKPQGFFAADVDNWSD</sequence>
<dbReference type="InterPro" id="IPR042238">
    <property type="entry name" value="Rad28/ERCC8/Ckn1/ATCSA-1"/>
</dbReference>
<keyword evidence="2" id="KW-0677">Repeat</keyword>
<dbReference type="KEGG" id="bdi:100837859"/>
<feature type="compositionally biased region" description="Basic and acidic residues" evidence="6">
    <location>
        <begin position="378"/>
        <end position="389"/>
    </location>
</feature>
<dbReference type="GO" id="GO:0000109">
    <property type="term" value="C:nucleotide-excision repair complex"/>
    <property type="evidence" value="ECO:0000318"/>
    <property type="project" value="GO_Central"/>
</dbReference>
<dbReference type="Gramene" id="KQK10663">
    <property type="protein sequence ID" value="KQK10663"/>
    <property type="gene ID" value="BRADI_2g55470v3"/>
</dbReference>
<evidence type="ECO:0000256" key="5">
    <source>
        <dbReference type="PROSITE-ProRule" id="PRU00221"/>
    </source>
</evidence>
<keyword evidence="3" id="KW-0227">DNA damage</keyword>
<keyword evidence="1 5" id="KW-0853">WD repeat</keyword>
<dbReference type="PROSITE" id="PS50082">
    <property type="entry name" value="WD_REPEATS_2"/>
    <property type="match status" value="4"/>
</dbReference>
<feature type="compositionally biased region" description="Basic residues" evidence="6">
    <location>
        <begin position="407"/>
        <end position="417"/>
    </location>
</feature>
<keyword evidence="4" id="KW-0234">DNA repair</keyword>
<feature type="chain" id="PRO_5014094806" evidence="7">
    <location>
        <begin position="19"/>
        <end position="589"/>
    </location>
</feature>
<feature type="repeat" description="WD" evidence="5">
    <location>
        <begin position="323"/>
        <end position="358"/>
    </location>
</feature>
<dbReference type="InterPro" id="IPR020472">
    <property type="entry name" value="WD40_PAC1"/>
</dbReference>
<evidence type="ECO:0000256" key="3">
    <source>
        <dbReference type="ARBA" id="ARBA00022763"/>
    </source>
</evidence>
<dbReference type="SMART" id="SM00320">
    <property type="entry name" value="WD40"/>
    <property type="match status" value="6"/>
</dbReference>
<dbReference type="eggNOG" id="KOG4283">
    <property type="taxonomic scope" value="Eukaryota"/>
</dbReference>
<dbReference type="GO" id="GO:0000209">
    <property type="term" value="P:protein polyubiquitination"/>
    <property type="evidence" value="ECO:0000318"/>
    <property type="project" value="GO_Central"/>
</dbReference>
<dbReference type="Proteomes" id="UP000008810">
    <property type="component" value="Chromosome 2"/>
</dbReference>
<reference evidence="9" key="3">
    <citation type="submission" date="2018-08" db="UniProtKB">
        <authorList>
            <consortium name="EnsemblPlants"/>
        </authorList>
    </citation>
    <scope>IDENTIFICATION</scope>
    <source>
        <strain evidence="9">cv. Bd21</strain>
    </source>
</reference>
<protein>
    <submittedName>
        <fullName evidence="8 9">Uncharacterized protein</fullName>
    </submittedName>
</protein>
<evidence type="ECO:0000256" key="4">
    <source>
        <dbReference type="ARBA" id="ARBA00023204"/>
    </source>
</evidence>
<dbReference type="GeneID" id="100837859"/>
<keyword evidence="7" id="KW-0732">Signal</keyword>
<dbReference type="Gene3D" id="2.130.10.10">
    <property type="entry name" value="YVTN repeat-like/Quinoprotein amine dehydrogenase"/>
    <property type="match status" value="1"/>
</dbReference>
<feature type="repeat" description="WD" evidence="5">
    <location>
        <begin position="236"/>
        <end position="278"/>
    </location>
</feature>
<evidence type="ECO:0000256" key="6">
    <source>
        <dbReference type="SAM" id="MobiDB-lite"/>
    </source>
</evidence>
<dbReference type="GO" id="GO:0043161">
    <property type="term" value="P:proteasome-mediated ubiquitin-dependent protein catabolic process"/>
    <property type="evidence" value="ECO:0000318"/>
    <property type="project" value="GO_Central"/>
</dbReference>
<dbReference type="PROSITE" id="PS00678">
    <property type="entry name" value="WD_REPEATS_1"/>
    <property type="match status" value="2"/>
</dbReference>
<feature type="repeat" description="WD" evidence="5">
    <location>
        <begin position="442"/>
        <end position="483"/>
    </location>
</feature>
<dbReference type="GO" id="GO:0006283">
    <property type="term" value="P:transcription-coupled nucleotide-excision repair"/>
    <property type="evidence" value="ECO:0000318"/>
    <property type="project" value="GO_Central"/>
</dbReference>
<dbReference type="FunFam" id="2.130.10.10:FF:001356">
    <property type="entry name" value="Excision repair cross-complementation group 8"/>
    <property type="match status" value="1"/>
</dbReference>
<evidence type="ECO:0000256" key="2">
    <source>
        <dbReference type="ARBA" id="ARBA00022737"/>
    </source>
</evidence>
<dbReference type="HOGENOM" id="CLU_032951_2_0_1"/>
<evidence type="ECO:0000256" key="1">
    <source>
        <dbReference type="ARBA" id="ARBA00022574"/>
    </source>
</evidence>
<dbReference type="FunFam" id="2.130.10.10:FF:001188">
    <property type="entry name" value="Transducin/WD40 repeat-like superfamily protein"/>
    <property type="match status" value="1"/>
</dbReference>
<keyword evidence="10" id="KW-1185">Reference proteome</keyword>
<dbReference type="EMBL" id="CM000881">
    <property type="protein sequence ID" value="KQK10663.1"/>
    <property type="molecule type" value="Genomic_DNA"/>
</dbReference>
<dbReference type="SUPFAM" id="SSF50978">
    <property type="entry name" value="WD40 repeat-like"/>
    <property type="match status" value="1"/>
</dbReference>
<name>I1HTJ9_BRADI</name>
<dbReference type="InterPro" id="IPR001680">
    <property type="entry name" value="WD40_rpt"/>
</dbReference>
<dbReference type="GO" id="GO:0031464">
    <property type="term" value="C:Cul4A-RING E3 ubiquitin ligase complex"/>
    <property type="evidence" value="ECO:0000318"/>
    <property type="project" value="GO_Central"/>
</dbReference>
<dbReference type="RefSeq" id="XP_003564656.2">
    <property type="nucleotide sequence ID" value="XM_003564608.4"/>
</dbReference>
<dbReference type="PRINTS" id="PR00320">
    <property type="entry name" value="GPROTEINBRPT"/>
</dbReference>
<reference evidence="8 9" key="1">
    <citation type="journal article" date="2010" name="Nature">
        <title>Genome sequencing and analysis of the model grass Brachypodium distachyon.</title>
        <authorList>
            <consortium name="International Brachypodium Initiative"/>
        </authorList>
    </citation>
    <scope>NUCLEOTIDE SEQUENCE [LARGE SCALE GENOMIC DNA]</scope>
    <source>
        <strain evidence="8 9">Bd21</strain>
    </source>
</reference>
<dbReference type="PANTHER" id="PTHR46202:SF1">
    <property type="entry name" value="DNA EXCISION REPAIR PROTEIN ERCC-8"/>
    <property type="match status" value="1"/>
</dbReference>
<reference evidence="8" key="2">
    <citation type="submission" date="2017-06" db="EMBL/GenBank/DDBJ databases">
        <title>WGS assembly of Brachypodium distachyon.</title>
        <authorList>
            <consortium name="The International Brachypodium Initiative"/>
            <person name="Lucas S."/>
            <person name="Harmon-Smith M."/>
            <person name="Lail K."/>
            <person name="Tice H."/>
            <person name="Grimwood J."/>
            <person name="Bruce D."/>
            <person name="Barry K."/>
            <person name="Shu S."/>
            <person name="Lindquist E."/>
            <person name="Wang M."/>
            <person name="Pitluck S."/>
            <person name="Vogel J.P."/>
            <person name="Garvin D.F."/>
            <person name="Mockler T.C."/>
            <person name="Schmutz J."/>
            <person name="Rokhsar D."/>
            <person name="Bevan M.W."/>
        </authorList>
    </citation>
    <scope>NUCLEOTIDE SEQUENCE</scope>
    <source>
        <strain evidence="8">Bd21</strain>
    </source>
</reference>
<gene>
    <name evidence="9" type="primary">LOC100837859</name>
    <name evidence="8" type="ORF">BRADI_2g55470v3</name>
</gene>
<feature type="compositionally biased region" description="Polar residues" evidence="6">
    <location>
        <begin position="391"/>
        <end position="406"/>
    </location>
</feature>
<evidence type="ECO:0000313" key="8">
    <source>
        <dbReference type="EMBL" id="KQK10663.1"/>
    </source>
</evidence>
<evidence type="ECO:0000313" key="9">
    <source>
        <dbReference type="EnsemblPlants" id="KQK10663"/>
    </source>
</evidence>
<dbReference type="OMA" id="WIPAPRE"/>
<organism evidence="8">
    <name type="scientific">Brachypodium distachyon</name>
    <name type="common">Purple false brome</name>
    <name type="synonym">Trachynia distachya</name>
    <dbReference type="NCBI Taxonomy" id="15368"/>
    <lineage>
        <taxon>Eukaryota</taxon>
        <taxon>Viridiplantae</taxon>
        <taxon>Streptophyta</taxon>
        <taxon>Embryophyta</taxon>
        <taxon>Tracheophyta</taxon>
        <taxon>Spermatophyta</taxon>
        <taxon>Magnoliopsida</taxon>
        <taxon>Liliopsida</taxon>
        <taxon>Poales</taxon>
        <taxon>Poaceae</taxon>
        <taxon>BOP clade</taxon>
        <taxon>Pooideae</taxon>
        <taxon>Stipodae</taxon>
        <taxon>Brachypodieae</taxon>
        <taxon>Brachypodium</taxon>
    </lineage>
</organism>
<dbReference type="Pfam" id="PF00400">
    <property type="entry name" value="WD40"/>
    <property type="match status" value="4"/>
</dbReference>
<proteinExistence type="predicted"/>
<dbReference type="InterPro" id="IPR015943">
    <property type="entry name" value="WD40/YVTN_repeat-like_dom_sf"/>
</dbReference>
<dbReference type="AlphaFoldDB" id="I1HTJ9"/>
<accession>I1HTJ9</accession>
<dbReference type="OrthoDB" id="361494at2759"/>
<evidence type="ECO:0000256" key="7">
    <source>
        <dbReference type="SAM" id="SignalP"/>
    </source>
</evidence>
<dbReference type="STRING" id="15368.I1HTJ9"/>
<dbReference type="EnsemblPlants" id="KQK10663">
    <property type="protein sequence ID" value="KQK10663"/>
    <property type="gene ID" value="BRADI_2g55470v3"/>
</dbReference>
<dbReference type="PROSITE" id="PS50294">
    <property type="entry name" value="WD_REPEATS_REGION"/>
    <property type="match status" value="3"/>
</dbReference>
<dbReference type="InterPro" id="IPR036322">
    <property type="entry name" value="WD40_repeat_dom_sf"/>
</dbReference>